<dbReference type="GO" id="GO:0016538">
    <property type="term" value="F:cyclin-dependent protein serine/threonine kinase regulator activity"/>
    <property type="evidence" value="ECO:0007669"/>
    <property type="project" value="InterPro"/>
</dbReference>
<evidence type="ECO:0000256" key="1">
    <source>
        <dbReference type="RuleBase" id="RU000383"/>
    </source>
</evidence>
<accession>A0A5J4YL98</accession>
<dbReference type="InterPro" id="IPR013763">
    <property type="entry name" value="Cyclin-like_dom"/>
</dbReference>
<evidence type="ECO:0000313" key="5">
    <source>
        <dbReference type="Proteomes" id="UP000324585"/>
    </source>
</evidence>
<dbReference type="SMART" id="SM00385">
    <property type="entry name" value="CYCLIN"/>
    <property type="match status" value="1"/>
</dbReference>
<dbReference type="Proteomes" id="UP000324585">
    <property type="component" value="Unassembled WGS sequence"/>
</dbReference>
<feature type="compositionally biased region" description="Polar residues" evidence="2">
    <location>
        <begin position="350"/>
        <end position="360"/>
    </location>
</feature>
<keyword evidence="5" id="KW-1185">Reference proteome</keyword>
<dbReference type="InterPro" id="IPR043198">
    <property type="entry name" value="Cyclin/Ssn8"/>
</dbReference>
<name>A0A5J4YL98_PORPP</name>
<comment type="similarity">
    <text evidence="1">Belongs to the cyclin family.</text>
</comment>
<keyword evidence="1" id="KW-0195">Cyclin</keyword>
<dbReference type="OrthoDB" id="3030at2759"/>
<feature type="compositionally biased region" description="Basic and acidic residues" evidence="2">
    <location>
        <begin position="361"/>
        <end position="372"/>
    </location>
</feature>
<feature type="region of interest" description="Disordered" evidence="2">
    <location>
        <begin position="350"/>
        <end position="384"/>
    </location>
</feature>
<proteinExistence type="inferred from homology"/>
<evidence type="ECO:0000313" key="4">
    <source>
        <dbReference type="EMBL" id="KAA8492249.1"/>
    </source>
</evidence>
<dbReference type="EMBL" id="VRMN01000010">
    <property type="protein sequence ID" value="KAA8492249.1"/>
    <property type="molecule type" value="Genomic_DNA"/>
</dbReference>
<dbReference type="Pfam" id="PF00134">
    <property type="entry name" value="Cyclin_N"/>
    <property type="match status" value="1"/>
</dbReference>
<sequence>MALYGESTQKRCWTFTADAVRELRSSAREVVIHRVLSQLEAGSDAAAAVDGGDDRDRDVKMRHRESLDGNRCVVLEKVLTEREEMALRWTHEMRIMRICKAYNLPTVVGATAITYFKRFYLRVSVMEFAPFVVALSSLYAALKVEEINVDAAKLVEFVLEREQEFELPQLLQGSVPLSADTILNAELTFLEQIDFHLICYLPYSSLRTAKKELEAFVKNAGACDKLWKAAYDVFNTSVLYSDLILLSTPGKIALALLWFCSCLPHVQEGLEDLDLNGAVRAFCRSTLERSSALSSAASMAEDALLAKEQEIERLVAAINTIDREDVGNRTSKEEAWRLEVKRYAIENKENNPLSEQYQQMRSDEKTKLDHLRREKQKKQREKRDHEFAELLGAPAHSIPEATGSVDMDISVKKRKTLF</sequence>
<dbReference type="InterPro" id="IPR006671">
    <property type="entry name" value="Cyclin_N"/>
</dbReference>
<dbReference type="AlphaFoldDB" id="A0A5J4YL98"/>
<comment type="caution">
    <text evidence="4">The sequence shown here is derived from an EMBL/GenBank/DDBJ whole genome shotgun (WGS) entry which is preliminary data.</text>
</comment>
<dbReference type="Gene3D" id="1.10.472.10">
    <property type="entry name" value="Cyclin-like"/>
    <property type="match status" value="2"/>
</dbReference>
<dbReference type="InterPro" id="IPR036915">
    <property type="entry name" value="Cyclin-like_sf"/>
</dbReference>
<feature type="domain" description="Cyclin-like" evidence="3">
    <location>
        <begin position="93"/>
        <end position="191"/>
    </location>
</feature>
<organism evidence="4 5">
    <name type="scientific">Porphyridium purpureum</name>
    <name type="common">Red alga</name>
    <name type="synonym">Porphyridium cruentum</name>
    <dbReference type="NCBI Taxonomy" id="35688"/>
    <lineage>
        <taxon>Eukaryota</taxon>
        <taxon>Rhodophyta</taxon>
        <taxon>Bangiophyceae</taxon>
        <taxon>Porphyridiales</taxon>
        <taxon>Porphyridiaceae</taxon>
        <taxon>Porphyridium</taxon>
    </lineage>
</organism>
<evidence type="ECO:0000259" key="3">
    <source>
        <dbReference type="SMART" id="SM00385"/>
    </source>
</evidence>
<gene>
    <name evidence="4" type="ORF">FVE85_3687</name>
</gene>
<protein>
    <submittedName>
        <fullName evidence="4">Cyclin-H1-1</fullName>
    </submittedName>
</protein>
<reference evidence="5" key="1">
    <citation type="journal article" date="2019" name="Nat. Commun.">
        <title>Expansion of phycobilisome linker gene families in mesophilic red algae.</title>
        <authorList>
            <person name="Lee J."/>
            <person name="Kim D."/>
            <person name="Bhattacharya D."/>
            <person name="Yoon H.S."/>
        </authorList>
    </citation>
    <scope>NUCLEOTIDE SEQUENCE [LARGE SCALE GENOMIC DNA]</scope>
    <source>
        <strain evidence="5">CCMP 1328</strain>
    </source>
</reference>
<dbReference type="SUPFAM" id="SSF47954">
    <property type="entry name" value="Cyclin-like"/>
    <property type="match status" value="2"/>
</dbReference>
<evidence type="ECO:0000256" key="2">
    <source>
        <dbReference type="SAM" id="MobiDB-lite"/>
    </source>
</evidence>
<dbReference type="CDD" id="cd20524">
    <property type="entry name" value="CYCLIN_CCNH_rpt1"/>
    <property type="match status" value="1"/>
</dbReference>
<dbReference type="GO" id="GO:0006357">
    <property type="term" value="P:regulation of transcription by RNA polymerase II"/>
    <property type="evidence" value="ECO:0007669"/>
    <property type="project" value="InterPro"/>
</dbReference>
<dbReference type="PANTHER" id="PTHR10026">
    <property type="entry name" value="CYCLIN"/>
    <property type="match status" value="1"/>
</dbReference>